<feature type="transmembrane region" description="Helical" evidence="5">
    <location>
        <begin position="296"/>
        <end position="317"/>
    </location>
</feature>
<evidence type="ECO:0000313" key="8">
    <source>
        <dbReference type="Proteomes" id="UP000273022"/>
    </source>
</evidence>
<evidence type="ECO:0000256" key="3">
    <source>
        <dbReference type="ARBA" id="ARBA00022989"/>
    </source>
</evidence>
<dbReference type="InterPro" id="IPR013525">
    <property type="entry name" value="ABC2_TM"/>
</dbReference>
<feature type="domain" description="ABC-2 type transporter transmembrane" evidence="6">
    <location>
        <begin position="26"/>
        <end position="340"/>
    </location>
</feature>
<comment type="subcellular location">
    <subcellularLocation>
        <location evidence="1">Membrane</location>
        <topology evidence="1">Multi-pass membrane protein</topology>
    </subcellularLocation>
</comment>
<dbReference type="Pfam" id="PF12698">
    <property type="entry name" value="ABC2_membrane_3"/>
    <property type="match status" value="1"/>
</dbReference>
<comment type="caution">
    <text evidence="7">The sequence shown here is derived from an EMBL/GenBank/DDBJ whole genome shotgun (WGS) entry which is preliminary data.</text>
</comment>
<organism evidence="7 8">
    <name type="scientific">Parashewanella spongiae</name>
    <dbReference type="NCBI Taxonomy" id="342950"/>
    <lineage>
        <taxon>Bacteria</taxon>
        <taxon>Pseudomonadati</taxon>
        <taxon>Pseudomonadota</taxon>
        <taxon>Gammaproteobacteria</taxon>
        <taxon>Alteromonadales</taxon>
        <taxon>Shewanellaceae</taxon>
        <taxon>Parashewanella</taxon>
    </lineage>
</organism>
<accession>A0A3A6TPL5</accession>
<dbReference type="PANTHER" id="PTHR43471:SF3">
    <property type="entry name" value="ABC TRANSPORTER PERMEASE PROTEIN NATB"/>
    <property type="match status" value="1"/>
</dbReference>
<dbReference type="GO" id="GO:0016020">
    <property type="term" value="C:membrane"/>
    <property type="evidence" value="ECO:0007669"/>
    <property type="project" value="UniProtKB-SubCell"/>
</dbReference>
<feature type="transmembrane region" description="Helical" evidence="5">
    <location>
        <begin position="170"/>
        <end position="192"/>
    </location>
</feature>
<dbReference type="RefSeq" id="WP_121853669.1">
    <property type="nucleotide sequence ID" value="NZ_CP037952.1"/>
</dbReference>
<evidence type="ECO:0000256" key="1">
    <source>
        <dbReference type="ARBA" id="ARBA00004141"/>
    </source>
</evidence>
<feature type="transmembrane region" description="Helical" evidence="5">
    <location>
        <begin position="222"/>
        <end position="242"/>
    </location>
</feature>
<feature type="transmembrane region" description="Helical" evidence="5">
    <location>
        <begin position="262"/>
        <end position="284"/>
    </location>
</feature>
<reference evidence="7 8" key="1">
    <citation type="submission" date="2018-09" db="EMBL/GenBank/DDBJ databases">
        <title>Phylogeny of the Shewanellaceae, and recommendation for two new genera, Pseudoshewanella and Parashewanella.</title>
        <authorList>
            <person name="Wang G."/>
        </authorList>
    </citation>
    <scope>NUCLEOTIDE SEQUENCE [LARGE SCALE GENOMIC DNA]</scope>
    <source>
        <strain evidence="7 8">KCTC 22492</strain>
    </source>
</reference>
<dbReference type="GO" id="GO:0140359">
    <property type="term" value="F:ABC-type transporter activity"/>
    <property type="evidence" value="ECO:0007669"/>
    <property type="project" value="InterPro"/>
</dbReference>
<dbReference type="EMBL" id="QYYH01000061">
    <property type="protein sequence ID" value="RJY14710.1"/>
    <property type="molecule type" value="Genomic_DNA"/>
</dbReference>
<evidence type="ECO:0000256" key="2">
    <source>
        <dbReference type="ARBA" id="ARBA00022692"/>
    </source>
</evidence>
<keyword evidence="3 5" id="KW-1133">Transmembrane helix</keyword>
<keyword evidence="4 5" id="KW-0472">Membrane</keyword>
<gene>
    <name evidence="7" type="ORF">D5R81_10910</name>
</gene>
<evidence type="ECO:0000259" key="6">
    <source>
        <dbReference type="Pfam" id="PF12698"/>
    </source>
</evidence>
<proteinExistence type="predicted"/>
<dbReference type="Proteomes" id="UP000273022">
    <property type="component" value="Unassembled WGS sequence"/>
</dbReference>
<feature type="transmembrane region" description="Helical" evidence="5">
    <location>
        <begin position="347"/>
        <end position="365"/>
    </location>
</feature>
<keyword evidence="2 5" id="KW-0812">Transmembrane</keyword>
<dbReference type="PANTHER" id="PTHR43471">
    <property type="entry name" value="ABC TRANSPORTER PERMEASE"/>
    <property type="match status" value="1"/>
</dbReference>
<protein>
    <submittedName>
        <fullName evidence="7">ABC transporter permease</fullName>
    </submittedName>
</protein>
<feature type="transmembrane region" description="Helical" evidence="5">
    <location>
        <begin position="21"/>
        <end position="44"/>
    </location>
</feature>
<evidence type="ECO:0000256" key="5">
    <source>
        <dbReference type="SAM" id="Phobius"/>
    </source>
</evidence>
<keyword evidence="8" id="KW-1185">Reference proteome</keyword>
<name>A0A3A6TPL5_9GAMM</name>
<dbReference type="OrthoDB" id="5486437at2"/>
<evidence type="ECO:0000256" key="4">
    <source>
        <dbReference type="ARBA" id="ARBA00023136"/>
    </source>
</evidence>
<dbReference type="AlphaFoldDB" id="A0A3A6TPL5"/>
<sequence length="378" mass="41468">MSILNTLIKKELVDAIRDKRSVMAGLWYALGSPIMVCGLFMILINQMSSPDDLKIEIQNPSNAPDLIRYLNSADISHSDDVDDRKDITLIIDPSYAENMAKGIPATVIVVADNSEQKLQQSIRRLKRHLQRYSSEMGSLRLIARGINPAVVQPLSIQEHDQATPSTKGSFLLRMVIMMMIYSVFIGGMNLAIDTSAGERERNSLALLLSHPLSTGQIILSKVAGVSIFGMGALLLNMVVSKFVYPMIPWEEMGFSITISLEFILLMVLVALPVAIMAASIQLFVSFLSKSFKEAQTYITLVLIVPMMLSMAASYNIAPEVMQWLPVSGQQQALASFIKGKGLPMTQLLASTAATLAIAGSLIWGMKKSLRSEKIIFGL</sequence>
<evidence type="ECO:0000313" key="7">
    <source>
        <dbReference type="EMBL" id="RJY14710.1"/>
    </source>
</evidence>